<dbReference type="SUPFAM" id="SSF53756">
    <property type="entry name" value="UDP-Glycosyltransferase/glycogen phosphorylase"/>
    <property type="match status" value="1"/>
</dbReference>
<keyword evidence="3" id="KW-1185">Reference proteome</keyword>
<evidence type="ECO:0000256" key="1">
    <source>
        <dbReference type="SAM" id="MobiDB-lite"/>
    </source>
</evidence>
<dbReference type="AlphaFoldDB" id="Q2RSH4"/>
<dbReference type="KEGG" id="rru:Rru_A2121"/>
<dbReference type="HOGENOM" id="CLU_041762_0_1_5"/>
<dbReference type="Pfam" id="PF13692">
    <property type="entry name" value="Glyco_trans_1_4"/>
    <property type="match status" value="1"/>
</dbReference>
<organism evidence="2 3">
    <name type="scientific">Rhodospirillum rubrum (strain ATCC 11170 / ATH 1.1.1 / DSM 467 / LMG 4362 / NCIMB 8255 / S1)</name>
    <dbReference type="NCBI Taxonomy" id="269796"/>
    <lineage>
        <taxon>Bacteria</taxon>
        <taxon>Pseudomonadati</taxon>
        <taxon>Pseudomonadota</taxon>
        <taxon>Alphaproteobacteria</taxon>
        <taxon>Rhodospirillales</taxon>
        <taxon>Rhodospirillaceae</taxon>
        <taxon>Rhodospirillum</taxon>
    </lineage>
</organism>
<evidence type="ECO:0000313" key="2">
    <source>
        <dbReference type="EMBL" id="ABC22921.1"/>
    </source>
</evidence>
<dbReference type="RefSeq" id="WP_011389970.1">
    <property type="nucleotide sequence ID" value="NC_007643.1"/>
</dbReference>
<feature type="compositionally biased region" description="Basic and acidic residues" evidence="1">
    <location>
        <begin position="373"/>
        <end position="398"/>
    </location>
</feature>
<proteinExistence type="predicted"/>
<name>Q2RSH4_RHORT</name>
<dbReference type="Gene3D" id="3.40.50.2000">
    <property type="entry name" value="Glycogen Phosphorylase B"/>
    <property type="match status" value="1"/>
</dbReference>
<evidence type="ECO:0008006" key="4">
    <source>
        <dbReference type="Google" id="ProtNLM"/>
    </source>
</evidence>
<gene>
    <name evidence="2" type="ordered locus">Rru_A2121</name>
</gene>
<sequence length="398" mass="43819">MRVVYLGTYDHDKPRNRLMIAALRAAGVEVRECCVDVWAGVADKSLIGGWARVTRLLRWLAAYPLLIVRYLRCPPHDAVVFGYLGHLDVLILGPFARLRRVAVVWDVFLSLPDTVVGDRKMISPRHPLAHLLRWGEGLACRRVDLALMDTRAQSRLLEDAYGLPLARSGHVFVGAELDRFPYLPPRPPPGPGQPLTVLFYGQFIALHGIETILRAAALDRERRVAWRLIGSGQEAGKIQAMMEVTPGLAIHWQRWVDYERLIEAVAAADVCLGIFGGSDKAGRVIANKVFQIAATGRPLVTRQSPAIGELFEPGLAGIRLIPPEDPAALLQAVLELGHSGESLPQDLRERFSPAALGARLSALIARTLAAKADPPRQQRPDDEAHPIAEDGDKAQQKR</sequence>
<dbReference type="eggNOG" id="COG0438">
    <property type="taxonomic scope" value="Bacteria"/>
</dbReference>
<dbReference type="EMBL" id="CP000230">
    <property type="protein sequence ID" value="ABC22921.1"/>
    <property type="molecule type" value="Genomic_DNA"/>
</dbReference>
<dbReference type="STRING" id="269796.Rru_A2121"/>
<protein>
    <recommendedName>
        <fullName evidence="4">Glycosyl transferase, group 1</fullName>
    </recommendedName>
</protein>
<dbReference type="Proteomes" id="UP000001929">
    <property type="component" value="Chromosome"/>
</dbReference>
<reference evidence="2 3" key="1">
    <citation type="journal article" date="2011" name="Stand. Genomic Sci.">
        <title>Complete genome sequence of Rhodospirillum rubrum type strain (S1).</title>
        <authorList>
            <person name="Munk A.C."/>
            <person name="Copeland A."/>
            <person name="Lucas S."/>
            <person name="Lapidus A."/>
            <person name="Del Rio T.G."/>
            <person name="Barry K."/>
            <person name="Detter J.C."/>
            <person name="Hammon N."/>
            <person name="Israni S."/>
            <person name="Pitluck S."/>
            <person name="Brettin T."/>
            <person name="Bruce D."/>
            <person name="Han C."/>
            <person name="Tapia R."/>
            <person name="Gilna P."/>
            <person name="Schmutz J."/>
            <person name="Larimer F."/>
            <person name="Land M."/>
            <person name="Kyrpides N.C."/>
            <person name="Mavromatis K."/>
            <person name="Richardson P."/>
            <person name="Rohde M."/>
            <person name="Goker M."/>
            <person name="Klenk H.P."/>
            <person name="Zhang Y."/>
            <person name="Roberts G.P."/>
            <person name="Reslewic S."/>
            <person name="Schwartz D.C."/>
        </authorList>
    </citation>
    <scope>NUCLEOTIDE SEQUENCE [LARGE SCALE GENOMIC DNA]</scope>
    <source>
        <strain evidence="3">ATCC 11170 / ATH 1.1.1 / DSM 467 / LMG 4362 / NCIMB 8255 / S1</strain>
    </source>
</reference>
<dbReference type="PANTHER" id="PTHR12526">
    <property type="entry name" value="GLYCOSYLTRANSFERASE"/>
    <property type="match status" value="1"/>
</dbReference>
<feature type="region of interest" description="Disordered" evidence="1">
    <location>
        <begin position="369"/>
        <end position="398"/>
    </location>
</feature>
<dbReference type="EnsemblBacteria" id="ABC22921">
    <property type="protein sequence ID" value="ABC22921"/>
    <property type="gene ID" value="Rru_A2121"/>
</dbReference>
<accession>Q2RSH4</accession>
<dbReference type="PATRIC" id="fig|269796.9.peg.2213"/>
<evidence type="ECO:0000313" key="3">
    <source>
        <dbReference type="Proteomes" id="UP000001929"/>
    </source>
</evidence>